<name>A0ABS1BZK3_9BACT</name>
<evidence type="ECO:0000313" key="2">
    <source>
        <dbReference type="EMBL" id="MBK0402540.1"/>
    </source>
</evidence>
<gene>
    <name evidence="2" type="ORF">I5M27_06055</name>
</gene>
<comment type="caution">
    <text evidence="2">The sequence shown here is derived from an EMBL/GenBank/DDBJ whole genome shotgun (WGS) entry which is preliminary data.</text>
</comment>
<evidence type="ECO:0000256" key="1">
    <source>
        <dbReference type="SAM" id="Phobius"/>
    </source>
</evidence>
<keyword evidence="1" id="KW-0812">Transmembrane</keyword>
<proteinExistence type="predicted"/>
<protein>
    <submittedName>
        <fullName evidence="2">Uncharacterized protein</fullName>
    </submittedName>
</protein>
<evidence type="ECO:0000313" key="3">
    <source>
        <dbReference type="Proteomes" id="UP000644147"/>
    </source>
</evidence>
<feature type="transmembrane region" description="Helical" evidence="1">
    <location>
        <begin position="59"/>
        <end position="79"/>
    </location>
</feature>
<reference evidence="2 3" key="1">
    <citation type="submission" date="2020-12" db="EMBL/GenBank/DDBJ databases">
        <title>Bacterial novel species Adhaeribacter sp. BT258 isolated from soil.</title>
        <authorList>
            <person name="Jung H.-Y."/>
        </authorList>
    </citation>
    <scope>NUCLEOTIDE SEQUENCE [LARGE SCALE GENOMIC DNA]</scope>
    <source>
        <strain evidence="2 3">BT258</strain>
    </source>
</reference>
<feature type="transmembrane region" description="Helical" evidence="1">
    <location>
        <begin position="35"/>
        <end position="52"/>
    </location>
</feature>
<keyword evidence="3" id="KW-1185">Reference proteome</keyword>
<organism evidence="2 3">
    <name type="scientific">Adhaeribacter terrigena</name>
    <dbReference type="NCBI Taxonomy" id="2793070"/>
    <lineage>
        <taxon>Bacteria</taxon>
        <taxon>Pseudomonadati</taxon>
        <taxon>Bacteroidota</taxon>
        <taxon>Cytophagia</taxon>
        <taxon>Cytophagales</taxon>
        <taxon>Hymenobacteraceae</taxon>
        <taxon>Adhaeribacter</taxon>
    </lineage>
</organism>
<dbReference type="Proteomes" id="UP000644147">
    <property type="component" value="Unassembled WGS sequence"/>
</dbReference>
<keyword evidence="1" id="KW-0472">Membrane</keyword>
<sequence length="81" mass="8953">MITHNFRLPGNLLLVAGILLIPVMAGFPWTALDYLVAGSVLTITVFLCELVFRKVKNKTNRIVLLGGLLALLMLFWAWAVA</sequence>
<keyword evidence="1" id="KW-1133">Transmembrane helix</keyword>
<feature type="transmembrane region" description="Helical" evidence="1">
    <location>
        <begin position="12"/>
        <end position="29"/>
    </location>
</feature>
<dbReference type="RefSeq" id="WP_200505285.1">
    <property type="nucleotide sequence ID" value="NZ_JAEHFX010000002.1"/>
</dbReference>
<dbReference type="EMBL" id="JAEHFX010000002">
    <property type="protein sequence ID" value="MBK0402540.1"/>
    <property type="molecule type" value="Genomic_DNA"/>
</dbReference>
<accession>A0ABS1BZK3</accession>